<feature type="compositionally biased region" description="Pro residues" evidence="1">
    <location>
        <begin position="270"/>
        <end position="284"/>
    </location>
</feature>
<feature type="region of interest" description="Disordered" evidence="1">
    <location>
        <begin position="1"/>
        <end position="56"/>
    </location>
</feature>
<organism evidence="3 4">
    <name type="scientific">Neocucurbitaria cava</name>
    <dbReference type="NCBI Taxonomy" id="798079"/>
    <lineage>
        <taxon>Eukaryota</taxon>
        <taxon>Fungi</taxon>
        <taxon>Dikarya</taxon>
        <taxon>Ascomycota</taxon>
        <taxon>Pezizomycotina</taxon>
        <taxon>Dothideomycetes</taxon>
        <taxon>Pleosporomycetidae</taxon>
        <taxon>Pleosporales</taxon>
        <taxon>Pleosporineae</taxon>
        <taxon>Cucurbitariaceae</taxon>
        <taxon>Neocucurbitaria</taxon>
    </lineage>
</organism>
<feature type="transmembrane region" description="Helical" evidence="2">
    <location>
        <begin position="144"/>
        <end position="167"/>
    </location>
</feature>
<proteinExistence type="predicted"/>
<protein>
    <recommendedName>
        <fullName evidence="5">Transmembrane protein</fullName>
    </recommendedName>
</protein>
<dbReference type="Proteomes" id="UP001140560">
    <property type="component" value="Unassembled WGS sequence"/>
</dbReference>
<evidence type="ECO:0000313" key="3">
    <source>
        <dbReference type="EMBL" id="KAJ4373190.1"/>
    </source>
</evidence>
<feature type="compositionally biased region" description="Polar residues" evidence="1">
    <location>
        <begin position="33"/>
        <end position="52"/>
    </location>
</feature>
<evidence type="ECO:0008006" key="5">
    <source>
        <dbReference type="Google" id="ProtNLM"/>
    </source>
</evidence>
<sequence>MAPQQHGLEKHGDEPPRPPEDEEESGPPLSDSASTVDGTMATLSSTDITDYASTGHRPPYTEHPGYASNAWTGWPYDGFPSSTASWVTETKTPYGDNGEISTSSKTPELLASNDISSPSATATDESGGQHPGWPRPSAANNAPMYAAASIVPIVVLAIIGCIAFCCLRKRKRQRERSGLRMTAQEMKMHPQATARPYMAPPAVSPQYAVSPSQPPPTSDPSAPPPVILGPISSGANGAYLTGIDTSDVISVTSNNLRPIDPFADNHSLTEPPPPYRPRSIPPPSFVSASRQSSFRSPQPAPATSQTHLIERSPFDDPEDDGISEVSGPTLGHGDDAMSAVSDLSYQQDPVVGRSSLA</sequence>
<dbReference type="AlphaFoldDB" id="A0A9W8YBH7"/>
<feature type="region of interest" description="Disordered" evidence="1">
    <location>
        <begin position="262"/>
        <end position="357"/>
    </location>
</feature>
<feature type="region of interest" description="Disordered" evidence="1">
    <location>
        <begin position="196"/>
        <end position="229"/>
    </location>
</feature>
<dbReference type="OrthoDB" id="3935400at2759"/>
<feature type="compositionally biased region" description="Pro residues" evidence="1">
    <location>
        <begin position="212"/>
        <end position="227"/>
    </location>
</feature>
<keyword evidence="2" id="KW-0812">Transmembrane</keyword>
<comment type="caution">
    <text evidence="3">The sequence shown here is derived from an EMBL/GenBank/DDBJ whole genome shotgun (WGS) entry which is preliminary data.</text>
</comment>
<evidence type="ECO:0000256" key="1">
    <source>
        <dbReference type="SAM" id="MobiDB-lite"/>
    </source>
</evidence>
<gene>
    <name evidence="3" type="ORF">N0V83_003483</name>
</gene>
<evidence type="ECO:0000313" key="4">
    <source>
        <dbReference type="Proteomes" id="UP001140560"/>
    </source>
</evidence>
<accession>A0A9W8YBH7</accession>
<keyword evidence="2" id="KW-0472">Membrane</keyword>
<dbReference type="EMBL" id="JAPEUY010000005">
    <property type="protein sequence ID" value="KAJ4373190.1"/>
    <property type="molecule type" value="Genomic_DNA"/>
</dbReference>
<feature type="compositionally biased region" description="Basic and acidic residues" evidence="1">
    <location>
        <begin position="7"/>
        <end position="19"/>
    </location>
</feature>
<evidence type="ECO:0000256" key="2">
    <source>
        <dbReference type="SAM" id="Phobius"/>
    </source>
</evidence>
<feature type="compositionally biased region" description="Polar residues" evidence="1">
    <location>
        <begin position="113"/>
        <end position="126"/>
    </location>
</feature>
<keyword evidence="4" id="KW-1185">Reference proteome</keyword>
<feature type="region of interest" description="Disordered" evidence="1">
    <location>
        <begin position="93"/>
        <end position="135"/>
    </location>
</feature>
<feature type="compositionally biased region" description="Polar residues" evidence="1">
    <location>
        <begin position="286"/>
        <end position="307"/>
    </location>
</feature>
<reference evidence="3" key="1">
    <citation type="submission" date="2022-10" db="EMBL/GenBank/DDBJ databases">
        <title>Tapping the CABI collections for fungal endophytes: first genome assemblies for Collariella, Neodidymelliopsis, Ascochyta clinopodiicola, Didymella pomorum, Didymosphaeria variabile, Neocosmospora piperis and Neocucurbitaria cava.</title>
        <authorList>
            <person name="Hill R."/>
        </authorList>
    </citation>
    <scope>NUCLEOTIDE SEQUENCE</scope>
    <source>
        <strain evidence="3">IMI 356814</strain>
    </source>
</reference>
<keyword evidence="2" id="KW-1133">Transmembrane helix</keyword>
<name>A0A9W8YBH7_9PLEO</name>